<protein>
    <recommendedName>
        <fullName evidence="3">Polysaccharide biosynthesis protein</fullName>
    </recommendedName>
</protein>
<dbReference type="Gene3D" id="3.30.470.20">
    <property type="entry name" value="ATP-grasp fold, B domain"/>
    <property type="match status" value="1"/>
</dbReference>
<keyword evidence="2" id="KW-1185">Reference proteome</keyword>
<evidence type="ECO:0008006" key="3">
    <source>
        <dbReference type="Google" id="ProtNLM"/>
    </source>
</evidence>
<dbReference type="SUPFAM" id="SSF56059">
    <property type="entry name" value="Glutathione synthetase ATP-binding domain-like"/>
    <property type="match status" value="1"/>
</dbReference>
<gene>
    <name evidence="1" type="ORF">GGQ97_001180</name>
</gene>
<dbReference type="Pfam" id="PF14305">
    <property type="entry name" value="ATPgrasp_TupA"/>
    <property type="match status" value="1"/>
</dbReference>
<reference evidence="1 2" key="1">
    <citation type="submission" date="2020-03" db="EMBL/GenBank/DDBJ databases">
        <title>Genomic Encyclopedia of Type Strains, Phase IV (KMG-IV): sequencing the most valuable type-strain genomes for metagenomic binning, comparative biology and taxonomic classification.</title>
        <authorList>
            <person name="Goeker M."/>
        </authorList>
    </citation>
    <scope>NUCLEOTIDE SEQUENCE [LARGE SCALE GENOMIC DNA]</scope>
    <source>
        <strain evidence="1 2">DSM 16846</strain>
    </source>
</reference>
<evidence type="ECO:0000313" key="2">
    <source>
        <dbReference type="Proteomes" id="UP000558192"/>
    </source>
</evidence>
<dbReference type="EMBL" id="JAATJC010000001">
    <property type="protein sequence ID" value="NJC05387.1"/>
    <property type="molecule type" value="Genomic_DNA"/>
</dbReference>
<dbReference type="InterPro" id="IPR029465">
    <property type="entry name" value="ATPgrasp_TupA"/>
</dbReference>
<evidence type="ECO:0000313" key="1">
    <source>
        <dbReference type="EMBL" id="NJC05387.1"/>
    </source>
</evidence>
<dbReference type="Proteomes" id="UP000558192">
    <property type="component" value="Unassembled WGS sequence"/>
</dbReference>
<comment type="caution">
    <text evidence="1">The sequence shown here is derived from an EMBL/GenBank/DDBJ whole genome shotgun (WGS) entry which is preliminary data.</text>
</comment>
<organism evidence="1 2">
    <name type="scientific">Sphingomonas kaistensis</name>
    <dbReference type="NCBI Taxonomy" id="298708"/>
    <lineage>
        <taxon>Bacteria</taxon>
        <taxon>Pseudomonadati</taxon>
        <taxon>Pseudomonadota</taxon>
        <taxon>Alphaproteobacteria</taxon>
        <taxon>Sphingomonadales</taxon>
        <taxon>Sphingomonadaceae</taxon>
        <taxon>Sphingomonas</taxon>
    </lineage>
</organism>
<proteinExistence type="predicted"/>
<accession>A0A7X5Y6A0</accession>
<dbReference type="AlphaFoldDB" id="A0A7X5Y6A0"/>
<sequence>MTMLTFLDPPTAAGSSKLRVQLTYWWRHRRLAQLQKPLLFTEWVQHRKLHDRDPRMPILADKVRAKTFVAGSLGEGWVTPTLWEGATLPTEPAWDFPYVVKSRHGCGQFRVVRNREDHAEAIEQSRRWMRQSYGAWLDEWLYGEIERGLLVEPYIGDAAALPVDYKIFVFGGRARFVQVHLGRGEDHRWIVLDPDWNRVSPPTEDPDPERPATLDRMLEAAERLAAGFCFVRADFYEIGGQPRFGELTFYPGSGLERVEPPRLDLLMGLLWSAALPRWLEPIALLSA</sequence>
<name>A0A7X5Y6A0_9SPHN</name>